<dbReference type="InterPro" id="IPR005135">
    <property type="entry name" value="Endo/exonuclease/phosphatase"/>
</dbReference>
<name>A0ABQ4WXB7_9ASTR</name>
<feature type="region of interest" description="Disordered" evidence="6">
    <location>
        <begin position="545"/>
        <end position="614"/>
    </location>
</feature>
<feature type="compositionally biased region" description="Acidic residues" evidence="6">
    <location>
        <begin position="571"/>
        <end position="586"/>
    </location>
</feature>
<comment type="caution">
    <text evidence="10">The sequence shown here is derived from an EMBL/GenBank/DDBJ whole genome shotgun (WGS) entry which is preliminary data.</text>
</comment>
<dbReference type="InterPro" id="IPR007080">
    <property type="entry name" value="RNA_pol_Rpb1_1"/>
</dbReference>
<feature type="compositionally biased region" description="Acidic residues" evidence="6">
    <location>
        <begin position="546"/>
        <end position="557"/>
    </location>
</feature>
<evidence type="ECO:0000256" key="5">
    <source>
        <dbReference type="ARBA" id="ARBA00023163"/>
    </source>
</evidence>
<dbReference type="SUPFAM" id="SSF56219">
    <property type="entry name" value="DNase I-like"/>
    <property type="match status" value="1"/>
</dbReference>
<keyword evidence="10" id="KW-0695">RNA-directed DNA polymerase</keyword>
<dbReference type="Gene3D" id="3.60.10.10">
    <property type="entry name" value="Endonuclease/exonuclease/phosphatase"/>
    <property type="match status" value="1"/>
</dbReference>
<dbReference type="Pfam" id="PF13966">
    <property type="entry name" value="zf-RVT"/>
    <property type="match status" value="1"/>
</dbReference>
<feature type="non-terminal residue" evidence="10">
    <location>
        <position position="1"/>
    </location>
</feature>
<evidence type="ECO:0000256" key="2">
    <source>
        <dbReference type="ARBA" id="ARBA00022478"/>
    </source>
</evidence>
<evidence type="ECO:0000256" key="1">
    <source>
        <dbReference type="ARBA" id="ARBA00012418"/>
    </source>
</evidence>
<feature type="domain" description="Reverse transcriptase zinc-binding" evidence="8">
    <location>
        <begin position="1526"/>
        <end position="1609"/>
    </location>
</feature>
<dbReference type="EC" id="2.7.7.6" evidence="1"/>
<keyword evidence="2" id="KW-0240">DNA-directed RNA polymerase</keyword>
<keyword evidence="5" id="KW-0804">Transcription</keyword>
<evidence type="ECO:0000256" key="3">
    <source>
        <dbReference type="ARBA" id="ARBA00022679"/>
    </source>
</evidence>
<evidence type="ECO:0000256" key="6">
    <source>
        <dbReference type="SAM" id="MobiDB-lite"/>
    </source>
</evidence>
<evidence type="ECO:0000313" key="11">
    <source>
        <dbReference type="Proteomes" id="UP001151760"/>
    </source>
</evidence>
<dbReference type="Pfam" id="PF04997">
    <property type="entry name" value="RNA_pol_Rpb1_1"/>
    <property type="match status" value="1"/>
</dbReference>
<feature type="compositionally biased region" description="Basic and acidic residues" evidence="6">
    <location>
        <begin position="558"/>
        <end position="570"/>
    </location>
</feature>
<reference evidence="10" key="1">
    <citation type="journal article" date="2022" name="Int. J. Mol. Sci.">
        <title>Draft Genome of Tanacetum Coccineum: Genomic Comparison of Closely Related Tanacetum-Family Plants.</title>
        <authorList>
            <person name="Yamashiro T."/>
            <person name="Shiraishi A."/>
            <person name="Nakayama K."/>
            <person name="Satake H."/>
        </authorList>
    </citation>
    <scope>NUCLEOTIDE SEQUENCE</scope>
</reference>
<dbReference type="EMBL" id="BQNB010009014">
    <property type="protein sequence ID" value="GJS57557.1"/>
    <property type="molecule type" value="Genomic_DNA"/>
</dbReference>
<keyword evidence="4" id="KW-0548">Nucleotidyltransferase</keyword>
<dbReference type="PANTHER" id="PTHR33116:SF79">
    <property type="entry name" value="REVERSE TRANSCRIPTASE DOMAIN, ZINC FINGER, CCHC-TYPE-RELATED"/>
    <property type="match status" value="1"/>
</dbReference>
<keyword evidence="11" id="KW-1185">Reference proteome</keyword>
<feature type="region of interest" description="Disordered" evidence="6">
    <location>
        <begin position="627"/>
        <end position="648"/>
    </location>
</feature>
<keyword evidence="3" id="KW-0808">Transferase</keyword>
<dbReference type="Proteomes" id="UP001151760">
    <property type="component" value="Unassembled WGS sequence"/>
</dbReference>
<evidence type="ECO:0000313" key="10">
    <source>
        <dbReference type="EMBL" id="GJS57557.1"/>
    </source>
</evidence>
<evidence type="ECO:0000256" key="4">
    <source>
        <dbReference type="ARBA" id="ARBA00022695"/>
    </source>
</evidence>
<dbReference type="PANTHER" id="PTHR33116">
    <property type="entry name" value="REVERSE TRANSCRIPTASE ZINC-BINDING DOMAIN-CONTAINING PROTEIN-RELATED-RELATED"/>
    <property type="match status" value="1"/>
</dbReference>
<feature type="compositionally biased region" description="Basic and acidic residues" evidence="6">
    <location>
        <begin position="627"/>
        <end position="638"/>
    </location>
</feature>
<feature type="domain" description="RNA polymerase Rpb1" evidence="7">
    <location>
        <begin position="1"/>
        <end position="214"/>
    </location>
</feature>
<dbReference type="SUPFAM" id="SSF54928">
    <property type="entry name" value="RNA-binding domain, RBD"/>
    <property type="match status" value="1"/>
</dbReference>
<dbReference type="GO" id="GO:0003964">
    <property type="term" value="F:RNA-directed DNA polymerase activity"/>
    <property type="evidence" value="ECO:0007669"/>
    <property type="project" value="UniProtKB-KW"/>
</dbReference>
<feature type="domain" description="Endonuclease/exonuclease/phosphatase" evidence="9">
    <location>
        <begin position="791"/>
        <end position="913"/>
    </location>
</feature>
<dbReference type="InterPro" id="IPR035979">
    <property type="entry name" value="RBD_domain_sf"/>
</dbReference>
<protein>
    <recommendedName>
        <fullName evidence="1">DNA-directed RNA polymerase</fullName>
        <ecNumber evidence="1">2.7.7.6</ecNumber>
    </recommendedName>
</protein>
<evidence type="ECO:0000259" key="9">
    <source>
        <dbReference type="Pfam" id="PF14529"/>
    </source>
</evidence>
<proteinExistence type="predicted"/>
<dbReference type="SUPFAM" id="SSF64484">
    <property type="entry name" value="beta and beta-prime subunits of DNA dependent RNA-polymerase"/>
    <property type="match status" value="1"/>
</dbReference>
<accession>A0ABQ4WXB7</accession>
<dbReference type="CDD" id="cd01650">
    <property type="entry name" value="RT_nLTR_like"/>
    <property type="match status" value="1"/>
</dbReference>
<evidence type="ECO:0000259" key="7">
    <source>
        <dbReference type="Pfam" id="PF04997"/>
    </source>
</evidence>
<dbReference type="InterPro" id="IPR026960">
    <property type="entry name" value="RVT-Znf"/>
</dbReference>
<sequence>RQMSVVHIEHGETTERGKPKVAKLSDPRLRTIDRKMKCETFMANVAELLCDACASIAPRSLQMSFEFILKLKHEFCYNLLGYVAIEYSDLLLIDLLEDHKFNQARKIRNPKNRLKKILDACKSKSKCVGGDEIVSRNQDGDEPLKKSRGGCGAQQPKITIEGMKMVAEQLPEQAERKQQLSAERVLSVLKWISDEDCLLLGLNPKYARLDWMLLQFHVATYFDNELPGQPRCTVLHSSITTETICAALEGVSESYLEEPEESAEFTGRKQMTVLPYCGFPARQMDTIVGPKRSVEDEVMRISTSVFVTNFPEQSGAKELWNACKQYGQVVDAFIPNRRSKLAIDSTRILNVKSNSYVHAVRGSTQGNMDNNDIPVMVLDEEYVNQEDYSCCLNEKVKDFEALMNLKTILGNEGFNDVAIRYLGGMWVMLKFKSTDDKDKFKSGVGIGSLFSMIIQTSHDVIVDGRFAWVEVEGIPLKVWSVNTFKKIASKWGSFLSADNSEEDCYHSKRLCILTAAKDNIMETIKITFKGKPFWLRVKEVPGWYPDFDEQGDEESESEDKNDGTEQKVDIVDSDEESLNVNEDNEVPETIYEDGKEKSIGVEESFGNPGKHSEDPFNIYSLLEKKNGENKLDPSKSESLKFPPGFTPSMEEEAVLNRGNKENYRDRSNGVESEQWDDNQEGFEYSNVKKKGTESAGSGSIKKVGSMHTGGSLLNVMDELIKENKMESIELFDVKRCWGNFTFDYVHSNSVGNSGGILCVWDTNSFKKINVTISDYFVMIRGDWVSNGNSLLIISVYAPQDLSEKKMLWDYLGHVIDSWKGEVIIMGDFNEVRYKNERFGSNFNVQGANAFNSFIGKAGLEEVPLGGCTFTWCHKLASKMSKLDRFLISENLLSSCPNISAITLDRFLSDHRPILLRESSFDYGPTPLLVRSGWNLKKKIRAWNGARQSARSSKLPLLSELADVDQIIDRGNALAIEGDENSKYYHGILNKQRSHLAIRGVLVSGIWIENPNLVKNEFLNHFKNRFESPKKIRPIITMDFPRHLNSTQQIDMEADVTNEEIKKAVWDCGSDKSPGPDGFSIGFYRYFWNIIEKDVVAAVKHFFQFGIILKGCNSSCIALIPKIPDAKMVKDFRPISLIGSLYKIIAKILANRLVTVLGDLVNEVQSAFVADRQILDGPFILNEILQWYGAVGSVNVFGLLGDRFCTKYEDFNSQHILIMESLHLSFQNLVEAGMFKGIALDPSTIISHMFYADDAVFVGQWDNSNINTVIYALKCFEKASGLCINMSKSKIMGIAVNDEKVNQVAYRIGCGIINVPFTYLGSKVGGCMSRSQAWSEVVDKINARLSKWKMKTLSIGGRLTLLKSVLGSMSIYHMSIFKVPLGVLRVMESIPSRFFNGVNKDSKKAVWMNWNKVLAAKDKGGLGVSSLYALNRALLFKWVWRFTTHKSSLWARVITAIHEVDGNIDWQRFGHKFLGGYLEWFYTAQSKEPRSGVEAYQLGELSNHLEGLVLGVSSDRWYWSLEGAGEFSVASVIKLIEDIRLPEVSSQSRWIKAVPIKVNVLAWKVRLDGLPSRLNISRRGIYIPSILCPICDCEVEYVSHVFFKCHVANDIFKKICRWWNVEFVDIKTYDDWI</sequence>
<dbReference type="Pfam" id="PF14529">
    <property type="entry name" value="Exo_endo_phos_2"/>
    <property type="match status" value="1"/>
</dbReference>
<organism evidence="10 11">
    <name type="scientific">Tanacetum coccineum</name>
    <dbReference type="NCBI Taxonomy" id="301880"/>
    <lineage>
        <taxon>Eukaryota</taxon>
        <taxon>Viridiplantae</taxon>
        <taxon>Streptophyta</taxon>
        <taxon>Embryophyta</taxon>
        <taxon>Tracheophyta</taxon>
        <taxon>Spermatophyta</taxon>
        <taxon>Magnoliopsida</taxon>
        <taxon>eudicotyledons</taxon>
        <taxon>Gunneridae</taxon>
        <taxon>Pentapetalae</taxon>
        <taxon>asterids</taxon>
        <taxon>campanulids</taxon>
        <taxon>Asterales</taxon>
        <taxon>Asteraceae</taxon>
        <taxon>Asteroideae</taxon>
        <taxon>Anthemideae</taxon>
        <taxon>Anthemidinae</taxon>
        <taxon>Tanacetum</taxon>
    </lineage>
</organism>
<gene>
    <name evidence="10" type="ORF">Tco_0652341</name>
</gene>
<reference evidence="10" key="2">
    <citation type="submission" date="2022-01" db="EMBL/GenBank/DDBJ databases">
        <authorList>
            <person name="Yamashiro T."/>
            <person name="Shiraishi A."/>
            <person name="Satake H."/>
            <person name="Nakayama K."/>
        </authorList>
    </citation>
    <scope>NUCLEOTIDE SEQUENCE</scope>
</reference>
<dbReference type="InterPro" id="IPR036691">
    <property type="entry name" value="Endo/exonu/phosph_ase_sf"/>
</dbReference>
<evidence type="ECO:0000259" key="8">
    <source>
        <dbReference type="Pfam" id="PF13966"/>
    </source>
</evidence>